<dbReference type="HAMAP" id="MF_00539">
    <property type="entry name" value="Ribosomal_bL27"/>
    <property type="match status" value="1"/>
</dbReference>
<sequence length="108" mass="11893">MAHKKGAGSTKNGRDSNAKRLGVKVVGGKFIQTGQIIIRQRGYSFHAGDNVGIGRDYTLFALKDGYVSYTGIKGNKKKVSIDVPNWENLVNSIGYPSWKEFQNSVQTK</sequence>
<dbReference type="PANTHER" id="PTHR15893:SF0">
    <property type="entry name" value="LARGE RIBOSOMAL SUBUNIT PROTEIN BL27M"/>
    <property type="match status" value="1"/>
</dbReference>
<name>A0A890CKB4_9STRA</name>
<dbReference type="EMBL" id="MT872223">
    <property type="protein sequence ID" value="QRG32041.1"/>
    <property type="molecule type" value="Genomic_DNA"/>
</dbReference>
<reference evidence="6" key="1">
    <citation type="submission" date="2020-08" db="EMBL/GenBank/DDBJ databases">
        <title>Environmental palaeogenomic reconstruction of an Ice Age algal population.</title>
        <authorList>
            <person name="Lammers Y."/>
            <person name="Heintzman P.D."/>
            <person name="Alsos I.G."/>
        </authorList>
    </citation>
    <scope>NUCLEOTIDE SEQUENCE</scope>
</reference>
<dbReference type="EMBL" id="MT872226">
    <property type="protein sequence ID" value="QRG32407.1"/>
    <property type="molecule type" value="Genomic_DNA"/>
</dbReference>
<evidence type="ECO:0000256" key="2">
    <source>
        <dbReference type="ARBA" id="ARBA00022980"/>
    </source>
</evidence>
<evidence type="ECO:0000256" key="5">
    <source>
        <dbReference type="SAM" id="MobiDB-lite"/>
    </source>
</evidence>
<dbReference type="AlphaFoldDB" id="A0A890CKB4"/>
<geneLocation type="chloroplast" evidence="6"/>
<protein>
    <recommendedName>
        <fullName evidence="4">Large ribosomal subunit protein bL27c</fullName>
    </recommendedName>
</protein>
<dbReference type="GO" id="GO:0022625">
    <property type="term" value="C:cytosolic large ribosomal subunit"/>
    <property type="evidence" value="ECO:0007669"/>
    <property type="project" value="TreeGrafter"/>
</dbReference>
<evidence type="ECO:0000256" key="4">
    <source>
        <dbReference type="HAMAP-Rule" id="MF_00539"/>
    </source>
</evidence>
<feature type="region of interest" description="Disordered" evidence="5">
    <location>
        <begin position="1"/>
        <end position="20"/>
    </location>
</feature>
<dbReference type="PANTHER" id="PTHR15893">
    <property type="entry name" value="RIBOSOMAL PROTEIN L27"/>
    <property type="match status" value="1"/>
</dbReference>
<evidence type="ECO:0000313" key="6">
    <source>
        <dbReference type="EMBL" id="QRG32407.1"/>
    </source>
</evidence>
<keyword evidence="3 4" id="KW-0687">Ribonucleoprotein</keyword>
<dbReference type="NCBIfam" id="TIGR00062">
    <property type="entry name" value="L27"/>
    <property type="match status" value="1"/>
</dbReference>
<dbReference type="GO" id="GO:0006412">
    <property type="term" value="P:translation"/>
    <property type="evidence" value="ECO:0007669"/>
    <property type="project" value="UniProtKB-UniRule"/>
</dbReference>
<dbReference type="EMBL" id="MT872224">
    <property type="protein sequence ID" value="QRG32163.1"/>
    <property type="molecule type" value="Genomic_DNA"/>
</dbReference>
<dbReference type="InterPro" id="IPR018261">
    <property type="entry name" value="Ribosomal_bL27_CS"/>
</dbReference>
<organism evidence="6">
    <name type="scientific">Nannochloropsis limnetica</name>
    <dbReference type="NCBI Taxonomy" id="120807"/>
    <lineage>
        <taxon>Eukaryota</taxon>
        <taxon>Sar</taxon>
        <taxon>Stramenopiles</taxon>
        <taxon>Ochrophyta</taxon>
        <taxon>Eustigmatophyceae</taxon>
        <taxon>Eustigmatales</taxon>
        <taxon>Monodopsidaceae</taxon>
        <taxon>Nannochloropsis</taxon>
    </lineage>
</organism>
<dbReference type="GO" id="GO:0009507">
    <property type="term" value="C:chloroplast"/>
    <property type="evidence" value="ECO:0007669"/>
    <property type="project" value="UniProtKB-SubCell"/>
</dbReference>
<keyword evidence="6" id="KW-0934">Plastid</keyword>
<evidence type="ECO:0000256" key="1">
    <source>
        <dbReference type="ARBA" id="ARBA00010797"/>
    </source>
</evidence>
<comment type="subcellular location">
    <subcellularLocation>
        <location evidence="4">Plastid</location>
        <location evidence="4">Chloroplast</location>
    </subcellularLocation>
</comment>
<dbReference type="Pfam" id="PF01016">
    <property type="entry name" value="Ribosomal_L27"/>
    <property type="match status" value="1"/>
</dbReference>
<keyword evidence="6" id="KW-0150">Chloroplast</keyword>
<dbReference type="InterPro" id="IPR001684">
    <property type="entry name" value="Ribosomal_bL27"/>
</dbReference>
<comment type="similarity">
    <text evidence="1 4">Belongs to the bacterial ribosomal protein bL27 family.</text>
</comment>
<dbReference type="GO" id="GO:0003735">
    <property type="term" value="F:structural constituent of ribosome"/>
    <property type="evidence" value="ECO:0007669"/>
    <property type="project" value="InterPro"/>
</dbReference>
<dbReference type="PRINTS" id="PR00063">
    <property type="entry name" value="RIBOSOMALL27"/>
</dbReference>
<dbReference type="FunFam" id="2.40.50.100:FF:000060">
    <property type="entry name" value="Apicoplast ribosomal protein L27"/>
    <property type="match status" value="1"/>
</dbReference>
<gene>
    <name evidence="4 6" type="primary">rpl27</name>
</gene>
<dbReference type="Gene3D" id="2.40.50.100">
    <property type="match status" value="1"/>
</dbReference>
<dbReference type="SUPFAM" id="SSF110324">
    <property type="entry name" value="Ribosomal L27 protein-like"/>
    <property type="match status" value="1"/>
</dbReference>
<accession>A0A890CKB4</accession>
<proteinExistence type="inferred from homology"/>
<dbReference type="PROSITE" id="PS00831">
    <property type="entry name" value="RIBOSOMAL_L27"/>
    <property type="match status" value="1"/>
</dbReference>
<dbReference type="EMBL" id="MT872225">
    <property type="protein sequence ID" value="QRG32285.1"/>
    <property type="molecule type" value="Genomic_DNA"/>
</dbReference>
<evidence type="ECO:0000256" key="3">
    <source>
        <dbReference type="ARBA" id="ARBA00023274"/>
    </source>
</evidence>
<keyword evidence="2 4" id="KW-0689">Ribosomal protein</keyword>